<protein>
    <recommendedName>
        <fullName evidence="2">Death domain-containing protein</fullName>
    </recommendedName>
</protein>
<comment type="caution">
    <text evidence="3">The sequence shown here is derived from an EMBL/GenBank/DDBJ whole genome shotgun (WGS) entry which is preliminary data.</text>
</comment>
<dbReference type="EMBL" id="RQTK01000014">
    <property type="protein sequence ID" value="RUS91298.1"/>
    <property type="molecule type" value="Genomic_DNA"/>
</dbReference>
<evidence type="ECO:0000256" key="1">
    <source>
        <dbReference type="SAM" id="MobiDB-lite"/>
    </source>
</evidence>
<feature type="compositionally biased region" description="Polar residues" evidence="1">
    <location>
        <begin position="411"/>
        <end position="431"/>
    </location>
</feature>
<feature type="region of interest" description="Disordered" evidence="1">
    <location>
        <begin position="1"/>
        <end position="55"/>
    </location>
</feature>
<dbReference type="SUPFAM" id="SSF47986">
    <property type="entry name" value="DEATH domain"/>
    <property type="match status" value="1"/>
</dbReference>
<name>A0A3S1CFH7_ELYCH</name>
<dbReference type="InterPro" id="IPR000488">
    <property type="entry name" value="Death_dom"/>
</dbReference>
<gene>
    <name evidence="3" type="ORF">EGW08_000912</name>
</gene>
<sequence length="776" mass="83508">MGMCKNTDQDENTSMETNTSQPRQPLSNQQGDHFVGGAQGGAGRSCLTSTSPPTEEDVIPWKFVPQAVVRRLVQKLNPENFLSGNNWKALAGALGYNSEEIRFIGSVQGVHSEVLLSEYAAKPDASLNEVLAALESIRRKDCVEIVCDALPEIRQIVQNSVSSPLMVGASSSVPGHSGFGWAGRSMFVPSMCQSGSSRMMSMTHPSASNMCCMHGHISIPCSHVSVPYGESSLSCNLLQPGVMSCSSASKFNGTPVPHQGALNKGGCCSVVGKGGNCVADAQQQWMLQQARPLQESYGELGCMQMDTAMSDNISPMHSGYNSGYYNEGDCQARKNSSLPMDCGGDPVRPKIAQQQLSDEGKPDQCHYNYDKKINNVFSQQSPGQNQHFCGGSRQVQGMLTNTTLISQPSDICGSHSSEPHSSFPNHHSTFGATCGGKTEPVGMPRKTYLPSLSGSSVRDHKPVLGQYSGFSQRTGNTATGSSSMFEGQQAGGVILGHRSEGSGPFLSQGRNNQVSPDDQGLAWATPGQNLCVGRAKDGWAAAPENHASLNACSPQSQGLVARQGEGTSLSSLEKMEAMRDKYKPSSTYQTIVAEQKIEPDNPKITKDNKPLLKKKNSMGTGDGCSALSSINSNTSEDLSTSSTVCSASQTFPMRIKVRHEREVGAGQGAGAGIAVPGVEGSLNFSKKSVSMPQNMKPQPYRKAWRGIKVFVTYSMDSPRHNEQVLCLGYFLKNNGFNCYLDTPFKQGRSAVAWQEHVTKFQHKFYEVFTLLMLYVV</sequence>
<dbReference type="InterPro" id="IPR011029">
    <property type="entry name" value="DEATH-like_dom_sf"/>
</dbReference>
<organism evidence="3 4">
    <name type="scientific">Elysia chlorotica</name>
    <name type="common">Eastern emerald elysia</name>
    <name type="synonym">Sea slug</name>
    <dbReference type="NCBI Taxonomy" id="188477"/>
    <lineage>
        <taxon>Eukaryota</taxon>
        <taxon>Metazoa</taxon>
        <taxon>Spiralia</taxon>
        <taxon>Lophotrochozoa</taxon>
        <taxon>Mollusca</taxon>
        <taxon>Gastropoda</taxon>
        <taxon>Heterobranchia</taxon>
        <taxon>Euthyneura</taxon>
        <taxon>Panpulmonata</taxon>
        <taxon>Sacoglossa</taxon>
        <taxon>Placobranchoidea</taxon>
        <taxon>Plakobranchidae</taxon>
        <taxon>Elysia</taxon>
    </lineage>
</organism>
<proteinExistence type="predicted"/>
<feature type="compositionally biased region" description="Polar residues" evidence="1">
    <location>
        <begin position="12"/>
        <end position="31"/>
    </location>
</feature>
<keyword evidence="4" id="KW-1185">Reference proteome</keyword>
<evidence type="ECO:0000313" key="3">
    <source>
        <dbReference type="EMBL" id="RUS91298.1"/>
    </source>
</evidence>
<dbReference type="Proteomes" id="UP000271974">
    <property type="component" value="Unassembled WGS sequence"/>
</dbReference>
<evidence type="ECO:0000259" key="2">
    <source>
        <dbReference type="PROSITE" id="PS50017"/>
    </source>
</evidence>
<dbReference type="Gene3D" id="1.10.533.10">
    <property type="entry name" value="Death Domain, Fas"/>
    <property type="match status" value="1"/>
</dbReference>
<dbReference type="STRING" id="188477.A0A3S1CFH7"/>
<feature type="compositionally biased region" description="Polar residues" evidence="1">
    <location>
        <begin position="468"/>
        <end position="486"/>
    </location>
</feature>
<dbReference type="OrthoDB" id="6159480at2759"/>
<dbReference type="PROSITE" id="PS50017">
    <property type="entry name" value="DEATH_DOMAIN"/>
    <property type="match status" value="1"/>
</dbReference>
<reference evidence="3 4" key="1">
    <citation type="submission" date="2019-01" db="EMBL/GenBank/DDBJ databases">
        <title>A draft genome assembly of the solar-powered sea slug Elysia chlorotica.</title>
        <authorList>
            <person name="Cai H."/>
            <person name="Li Q."/>
            <person name="Fang X."/>
            <person name="Li J."/>
            <person name="Curtis N.E."/>
            <person name="Altenburger A."/>
            <person name="Shibata T."/>
            <person name="Feng M."/>
            <person name="Maeda T."/>
            <person name="Schwartz J.A."/>
            <person name="Shigenobu S."/>
            <person name="Lundholm N."/>
            <person name="Nishiyama T."/>
            <person name="Yang H."/>
            <person name="Hasebe M."/>
            <person name="Li S."/>
            <person name="Pierce S.K."/>
            <person name="Wang J."/>
        </authorList>
    </citation>
    <scope>NUCLEOTIDE SEQUENCE [LARGE SCALE GENOMIC DNA]</scope>
    <source>
        <strain evidence="3">EC2010</strain>
        <tissue evidence="3">Whole organism of an adult</tissue>
    </source>
</reference>
<dbReference type="AlphaFoldDB" id="A0A3S1CFH7"/>
<evidence type="ECO:0000313" key="4">
    <source>
        <dbReference type="Proteomes" id="UP000271974"/>
    </source>
</evidence>
<dbReference type="SMART" id="SM00005">
    <property type="entry name" value="DEATH"/>
    <property type="match status" value="1"/>
</dbReference>
<feature type="domain" description="Death" evidence="2">
    <location>
        <begin position="84"/>
        <end position="150"/>
    </location>
</feature>
<feature type="region of interest" description="Disordered" evidence="1">
    <location>
        <begin position="411"/>
        <end position="522"/>
    </location>
</feature>
<accession>A0A3S1CFH7</accession>
<dbReference type="Pfam" id="PF00531">
    <property type="entry name" value="Death"/>
    <property type="match status" value="1"/>
</dbReference>
<dbReference type="GO" id="GO:0007165">
    <property type="term" value="P:signal transduction"/>
    <property type="evidence" value="ECO:0007669"/>
    <property type="project" value="InterPro"/>
</dbReference>